<organism evidence="2 3">
    <name type="scientific">Marinobacter mobilis</name>
    <dbReference type="NCBI Taxonomy" id="488533"/>
    <lineage>
        <taxon>Bacteria</taxon>
        <taxon>Pseudomonadati</taxon>
        <taxon>Pseudomonadota</taxon>
        <taxon>Gammaproteobacteria</taxon>
        <taxon>Pseudomonadales</taxon>
        <taxon>Marinobacteraceae</taxon>
        <taxon>Marinobacter</taxon>
    </lineage>
</organism>
<evidence type="ECO:0000313" key="2">
    <source>
        <dbReference type="EMBL" id="SDX60458.1"/>
    </source>
</evidence>
<feature type="region of interest" description="Disordered" evidence="1">
    <location>
        <begin position="35"/>
        <end position="118"/>
    </location>
</feature>
<gene>
    <name evidence="2" type="ORF">SAMN04487960_111111</name>
</gene>
<protein>
    <submittedName>
        <fullName evidence="2">Uncharacterized protein</fullName>
    </submittedName>
</protein>
<keyword evidence="3" id="KW-1185">Reference proteome</keyword>
<proteinExistence type="predicted"/>
<accession>A0A1H3D2U9</accession>
<sequence length="133" mass="15050">MDAVVQSGRRTGRCLLLAMWLAVGGNVGAEPYVVEPRTPLHTPSAPMGRVQEQVRNEQRQQQQERLERSGASSPSYPAMPSSTPARTDGPMTPQNQRVRCQRQLHELQTDERSQLSGDCRIWRREQFRPSPVD</sequence>
<dbReference type="AlphaFoldDB" id="A0A1H3D2U9"/>
<evidence type="ECO:0000256" key="1">
    <source>
        <dbReference type="SAM" id="MobiDB-lite"/>
    </source>
</evidence>
<dbReference type="OrthoDB" id="10007583at2"/>
<evidence type="ECO:0000313" key="3">
    <source>
        <dbReference type="Proteomes" id="UP000199675"/>
    </source>
</evidence>
<feature type="compositionally biased region" description="Low complexity" evidence="1">
    <location>
        <begin position="69"/>
        <end position="85"/>
    </location>
</feature>
<dbReference type="EMBL" id="FNNE01000011">
    <property type="protein sequence ID" value="SDX60458.1"/>
    <property type="molecule type" value="Genomic_DNA"/>
</dbReference>
<feature type="compositionally biased region" description="Basic and acidic residues" evidence="1">
    <location>
        <begin position="52"/>
        <end position="68"/>
    </location>
</feature>
<feature type="compositionally biased region" description="Basic and acidic residues" evidence="1">
    <location>
        <begin position="103"/>
        <end position="113"/>
    </location>
</feature>
<dbReference type="STRING" id="488533.SAMN04487960_111111"/>
<name>A0A1H3D2U9_9GAMM</name>
<reference evidence="2 3" key="1">
    <citation type="submission" date="2016-10" db="EMBL/GenBank/DDBJ databases">
        <authorList>
            <person name="de Groot N.N."/>
        </authorList>
    </citation>
    <scope>NUCLEOTIDE SEQUENCE [LARGE SCALE GENOMIC DNA]</scope>
    <source>
        <strain evidence="2 3">CGMCC 1.7059</strain>
    </source>
</reference>
<dbReference type="Proteomes" id="UP000199675">
    <property type="component" value="Unassembled WGS sequence"/>
</dbReference>
<dbReference type="RefSeq" id="WP_139173246.1">
    <property type="nucleotide sequence ID" value="NZ_FNNE01000011.1"/>
</dbReference>